<sequence>MGPHRVVLSNDTPIGMVGSVVIGDAATVYAGIIESHYRNTLVLDLMRCELNNSLLEAGAPNIYMKTRNKAVNLYTQKFYGFKNIYNERVYERK</sequence>
<evidence type="ECO:0000313" key="2">
    <source>
        <dbReference type="Proteomes" id="UP000178870"/>
    </source>
</evidence>
<proteinExistence type="predicted"/>
<comment type="caution">
    <text evidence="1">The sequence shown here is derived from an EMBL/GenBank/DDBJ whole genome shotgun (WGS) entry which is preliminary data.</text>
</comment>
<dbReference type="AlphaFoldDB" id="A0A1F7Z0I0"/>
<gene>
    <name evidence="1" type="ORF">A2803_02885</name>
</gene>
<reference evidence="1 2" key="1">
    <citation type="journal article" date="2016" name="Nat. Commun.">
        <title>Thousands of microbial genomes shed light on interconnected biogeochemical processes in an aquifer system.</title>
        <authorList>
            <person name="Anantharaman K."/>
            <person name="Brown C.T."/>
            <person name="Hug L.A."/>
            <person name="Sharon I."/>
            <person name="Castelle C.J."/>
            <person name="Probst A.J."/>
            <person name="Thomas B.C."/>
            <person name="Singh A."/>
            <person name="Wilkins M.J."/>
            <person name="Karaoz U."/>
            <person name="Brodie E.L."/>
            <person name="Williams K.H."/>
            <person name="Hubbard S.S."/>
            <person name="Banfield J.F."/>
        </authorList>
    </citation>
    <scope>NUCLEOTIDE SEQUENCE [LARGE SCALE GENOMIC DNA]</scope>
</reference>
<protein>
    <recommendedName>
        <fullName evidence="3">N-acetyltransferase domain-containing protein</fullName>
    </recommendedName>
</protein>
<organism evidence="1 2">
    <name type="scientific">Candidatus Woesebacteria bacterium RIFCSPHIGHO2_01_FULL_44_21</name>
    <dbReference type="NCBI Taxonomy" id="1802503"/>
    <lineage>
        <taxon>Bacteria</taxon>
        <taxon>Candidatus Woeseibacteriota</taxon>
    </lineage>
</organism>
<dbReference type="EMBL" id="MGGP01000009">
    <property type="protein sequence ID" value="OGM33037.1"/>
    <property type="molecule type" value="Genomic_DNA"/>
</dbReference>
<evidence type="ECO:0008006" key="3">
    <source>
        <dbReference type="Google" id="ProtNLM"/>
    </source>
</evidence>
<accession>A0A1F7Z0I0</accession>
<evidence type="ECO:0000313" key="1">
    <source>
        <dbReference type="EMBL" id="OGM33037.1"/>
    </source>
</evidence>
<dbReference type="Proteomes" id="UP000178870">
    <property type="component" value="Unassembled WGS sequence"/>
</dbReference>
<name>A0A1F7Z0I0_9BACT</name>